<reference evidence="2 3" key="1">
    <citation type="submission" date="2019-03" db="EMBL/GenBank/DDBJ databases">
        <title>Genomics of glacier-inhabiting Cryobacterium strains.</title>
        <authorList>
            <person name="Liu Q."/>
            <person name="Xin Y.-H."/>
        </authorList>
    </citation>
    <scope>NUCLEOTIDE SEQUENCE [LARGE SCALE GENOMIC DNA]</scope>
    <source>
        <strain evidence="2 3">TMT1-23-1</strain>
    </source>
</reference>
<gene>
    <name evidence="2" type="ORF">E3T28_16150</name>
</gene>
<dbReference type="EMBL" id="SOGQ01000091">
    <property type="protein sequence ID" value="TFC93933.1"/>
    <property type="molecule type" value="Genomic_DNA"/>
</dbReference>
<feature type="region of interest" description="Disordered" evidence="1">
    <location>
        <begin position="1"/>
        <end position="22"/>
    </location>
</feature>
<comment type="caution">
    <text evidence="2">The sequence shown here is derived from an EMBL/GenBank/DDBJ whole genome shotgun (WGS) entry which is preliminary data.</text>
</comment>
<keyword evidence="3" id="KW-1185">Reference proteome</keyword>
<dbReference type="Proteomes" id="UP000297853">
    <property type="component" value="Unassembled WGS sequence"/>
</dbReference>
<protein>
    <recommendedName>
        <fullName evidence="4">Zinc-binding dehydrogenase</fullName>
    </recommendedName>
</protein>
<evidence type="ECO:0008006" key="4">
    <source>
        <dbReference type="Google" id="ProtNLM"/>
    </source>
</evidence>
<organism evidence="2 3">
    <name type="scientific">Cryobacterium sinapicolor</name>
    <dbReference type="NCBI Taxonomy" id="1259236"/>
    <lineage>
        <taxon>Bacteria</taxon>
        <taxon>Bacillati</taxon>
        <taxon>Actinomycetota</taxon>
        <taxon>Actinomycetes</taxon>
        <taxon>Micrococcales</taxon>
        <taxon>Microbacteriaceae</taxon>
        <taxon>Cryobacterium</taxon>
    </lineage>
</organism>
<evidence type="ECO:0000256" key="1">
    <source>
        <dbReference type="SAM" id="MobiDB-lite"/>
    </source>
</evidence>
<proteinExistence type="predicted"/>
<feature type="compositionally biased region" description="Basic and acidic residues" evidence="1">
    <location>
        <begin position="10"/>
        <end position="22"/>
    </location>
</feature>
<accession>A0ABY2IVK5</accession>
<sequence length="38" mass="3993">MVPVIGSTHRMGEAADAHRHVETGHKIGSAVITIAADR</sequence>
<evidence type="ECO:0000313" key="2">
    <source>
        <dbReference type="EMBL" id="TFC93933.1"/>
    </source>
</evidence>
<name>A0ABY2IVK5_9MICO</name>
<evidence type="ECO:0000313" key="3">
    <source>
        <dbReference type="Proteomes" id="UP000297853"/>
    </source>
</evidence>